<evidence type="ECO:0000313" key="3">
    <source>
        <dbReference type="EMBL" id="SJK85667.1"/>
    </source>
</evidence>
<dbReference type="InterPro" id="IPR005149">
    <property type="entry name" value="Tscrpt_reg_PadR_N"/>
</dbReference>
<reference evidence="4" key="2">
    <citation type="submission" date="2016-06" db="EMBL/GenBank/DDBJ databases">
        <authorList>
            <person name="Toshchakov V.S."/>
        </authorList>
    </citation>
    <scope>NUCLEOTIDE SEQUENCE [LARGE SCALE GENOMIC DNA]</scope>
    <source>
        <strain>PM4 (JCM 30641</strain>
        <strain evidence="4">\VKM B-2940)</strain>
    </source>
</reference>
<evidence type="ECO:0000313" key="5">
    <source>
        <dbReference type="Proteomes" id="UP000195607"/>
    </source>
</evidence>
<feature type="domain" description="Transcription regulator PadR N-terminal" evidence="1">
    <location>
        <begin position="16"/>
        <end position="65"/>
    </location>
</feature>
<evidence type="ECO:0000313" key="4">
    <source>
        <dbReference type="Proteomes" id="UP000187822"/>
    </source>
</evidence>
<dbReference type="GeneID" id="41589190"/>
<reference evidence="3" key="3">
    <citation type="submission" date="2016-06" db="EMBL/GenBank/DDBJ databases">
        <authorList>
            <person name="Olsen C.W."/>
            <person name="Carey S."/>
            <person name="Hinshaw L."/>
            <person name="Karasin A.I."/>
        </authorList>
    </citation>
    <scope>NUCLEOTIDE SEQUENCE [LARGE SCALE GENOMIC DNA]</scope>
    <source>
        <strain evidence="3">PM4</strain>
    </source>
</reference>
<keyword evidence="4" id="KW-1185">Reference proteome</keyword>
<dbReference type="RefSeq" id="WP_077076723.1">
    <property type="nucleotide sequence ID" value="NZ_LT671858.1"/>
</dbReference>
<evidence type="ECO:0000313" key="2">
    <source>
        <dbReference type="EMBL" id="SIM87742.1"/>
    </source>
</evidence>
<dbReference type="PANTHER" id="PTHR43252:SF5">
    <property type="entry name" value="TRANSCRIPTIONAL REGULATOR, PADR-LIKE FAMILY"/>
    <property type="match status" value="1"/>
</dbReference>
<dbReference type="Gene3D" id="1.10.10.10">
    <property type="entry name" value="Winged helix-like DNA-binding domain superfamily/Winged helix DNA-binding domain"/>
    <property type="match status" value="1"/>
</dbReference>
<name>A0A1N5WR12_9ARCH</name>
<dbReference type="STRING" id="1673428.CPM_1892"/>
<gene>
    <name evidence="3" type="ORF">CPM_1892</name>
    <name evidence="2" type="ORF">CSP5_1954</name>
</gene>
<sequence>MMGNMFGKRRDLRFTILAVLRSGPKNGAEIMDSVEKMTFGMWRPSPGSLYPMLQKMVDENMIKKEPSGAYSLTQESDSWFGMGHMHNPFSGNSPRNYDEAVDEINGLVNFLEDIKANGSTKLKENKEVLDKIADRIRKLTSD</sequence>
<evidence type="ECO:0000259" key="1">
    <source>
        <dbReference type="Pfam" id="PF03551"/>
    </source>
</evidence>
<dbReference type="Proteomes" id="UP000195607">
    <property type="component" value="Chromosome I"/>
</dbReference>
<proteinExistence type="predicted"/>
<dbReference type="InterPro" id="IPR036388">
    <property type="entry name" value="WH-like_DNA-bd_sf"/>
</dbReference>
<dbReference type="Proteomes" id="UP000187822">
    <property type="component" value="Chromosome I"/>
</dbReference>
<dbReference type="AlphaFoldDB" id="A0A1N5WR12"/>
<dbReference type="Pfam" id="PF03551">
    <property type="entry name" value="PadR"/>
    <property type="match status" value="1"/>
</dbReference>
<dbReference type="EMBL" id="LT719092">
    <property type="protein sequence ID" value="SJK85667.1"/>
    <property type="molecule type" value="Genomic_DNA"/>
</dbReference>
<protein>
    <submittedName>
        <fullName evidence="2">ParR family transcriptional regulator</fullName>
    </submittedName>
</protein>
<dbReference type="SUPFAM" id="SSF46785">
    <property type="entry name" value="Winged helix' DNA-binding domain"/>
    <property type="match status" value="1"/>
</dbReference>
<accession>A0A1N5WR12</accession>
<dbReference type="PANTHER" id="PTHR43252">
    <property type="entry name" value="TRANSCRIPTIONAL REGULATOR YQJI"/>
    <property type="match status" value="1"/>
</dbReference>
<reference evidence="2 5" key="1">
    <citation type="submission" date="2016-04" db="EMBL/GenBank/DDBJ databases">
        <authorList>
            <person name="Evans L.H."/>
            <person name="Alamgir A."/>
            <person name="Owens N."/>
            <person name="Weber N.D."/>
            <person name="Virtaneva K."/>
            <person name="Barbian K."/>
            <person name="Babar A."/>
            <person name="Rosenke K."/>
        </authorList>
    </citation>
    <scope>NUCLEOTIDE SEQUENCE [LARGE SCALE GENOMIC DNA]</scope>
    <source>
        <strain evidence="2">S5</strain>
        <strain evidence="5">S5(T) (JCM 30642 \VKM B-2941)</strain>
    </source>
</reference>
<dbReference type="InterPro" id="IPR036390">
    <property type="entry name" value="WH_DNA-bd_sf"/>
</dbReference>
<dbReference type="KEGG" id="cdiv:CPM_1892"/>
<dbReference type="EMBL" id="LT671858">
    <property type="protein sequence ID" value="SIM87742.1"/>
    <property type="molecule type" value="Genomic_DNA"/>
</dbReference>
<organism evidence="2 5">
    <name type="scientific">Cuniculiplasma divulgatum</name>
    <dbReference type="NCBI Taxonomy" id="1673428"/>
    <lineage>
        <taxon>Archaea</taxon>
        <taxon>Methanobacteriati</taxon>
        <taxon>Thermoplasmatota</taxon>
        <taxon>Thermoplasmata</taxon>
        <taxon>Thermoplasmatales</taxon>
        <taxon>Cuniculiplasmataceae</taxon>
        <taxon>Cuniculiplasma</taxon>
    </lineage>
</organism>